<evidence type="ECO:0000256" key="1">
    <source>
        <dbReference type="SAM" id="MobiDB-lite"/>
    </source>
</evidence>
<gene>
    <name evidence="2" type="ORF">CRE_23496</name>
</gene>
<dbReference type="AlphaFoldDB" id="E3MH08"/>
<proteinExistence type="predicted"/>
<feature type="compositionally biased region" description="Low complexity" evidence="1">
    <location>
        <begin position="32"/>
        <end position="44"/>
    </location>
</feature>
<feature type="region of interest" description="Disordered" evidence="1">
    <location>
        <begin position="1"/>
        <end position="62"/>
    </location>
</feature>
<evidence type="ECO:0000313" key="2">
    <source>
        <dbReference type="EMBL" id="EFP01622.1"/>
    </source>
</evidence>
<sequence length="62" mass="6636">MIPPDEVSISSTPAATVPTHEPFSPPPEVTTEEVVTTPQTEAPTSNEPPMTETPTDRESIFS</sequence>
<dbReference type="EMBL" id="DS268444">
    <property type="protein sequence ID" value="EFP01622.1"/>
    <property type="molecule type" value="Genomic_DNA"/>
</dbReference>
<keyword evidence="3" id="KW-1185">Reference proteome</keyword>
<dbReference type="Proteomes" id="UP000008281">
    <property type="component" value="Unassembled WGS sequence"/>
</dbReference>
<name>E3MH08_CAERE</name>
<organism evidence="3">
    <name type="scientific">Caenorhabditis remanei</name>
    <name type="common">Caenorhabditis vulgaris</name>
    <dbReference type="NCBI Taxonomy" id="31234"/>
    <lineage>
        <taxon>Eukaryota</taxon>
        <taxon>Metazoa</taxon>
        <taxon>Ecdysozoa</taxon>
        <taxon>Nematoda</taxon>
        <taxon>Chromadorea</taxon>
        <taxon>Rhabditida</taxon>
        <taxon>Rhabditina</taxon>
        <taxon>Rhabditomorpha</taxon>
        <taxon>Rhabditoidea</taxon>
        <taxon>Rhabditidae</taxon>
        <taxon>Peloderinae</taxon>
        <taxon>Caenorhabditis</taxon>
    </lineage>
</organism>
<evidence type="ECO:0000313" key="3">
    <source>
        <dbReference type="Proteomes" id="UP000008281"/>
    </source>
</evidence>
<accession>E3MH08</accession>
<reference evidence="2" key="1">
    <citation type="submission" date="2007-07" db="EMBL/GenBank/DDBJ databases">
        <title>PCAP assembly of the Caenorhabditis remanei genome.</title>
        <authorList>
            <consortium name="The Caenorhabditis remanei Sequencing Consortium"/>
            <person name="Wilson R.K."/>
        </authorList>
    </citation>
    <scope>NUCLEOTIDE SEQUENCE [LARGE SCALE GENOMIC DNA]</scope>
    <source>
        <strain evidence="2">PB4641</strain>
    </source>
</reference>
<dbReference type="InParanoid" id="E3MH08"/>
<protein>
    <submittedName>
        <fullName evidence="2">Uncharacterized protein</fullName>
    </submittedName>
</protein>
<dbReference type="HOGENOM" id="CLU_2906203_0_0_1"/>